<comment type="caution">
    <text evidence="2">The sequence shown here is derived from an EMBL/GenBank/DDBJ whole genome shotgun (WGS) entry which is preliminary data.</text>
</comment>
<keyword evidence="1" id="KW-1133">Transmembrane helix</keyword>
<evidence type="ECO:0000313" key="4">
    <source>
        <dbReference type="Proteomes" id="UP000031546"/>
    </source>
</evidence>
<protein>
    <submittedName>
        <fullName evidence="3">DUF2759 domain-containing protein</fullName>
    </submittedName>
</protein>
<feature type="transmembrane region" description="Helical" evidence="1">
    <location>
        <begin position="48"/>
        <end position="74"/>
    </location>
</feature>
<reference evidence="2 4" key="1">
    <citation type="submission" date="2015-01" db="EMBL/GenBank/DDBJ databases">
        <title>Genome sequences of high lactate-tolerant strain Salinicoccus roseus W12 with industrial interest.</title>
        <authorList>
            <person name="Wang H."/>
            <person name="Yu B."/>
        </authorList>
    </citation>
    <scope>NUCLEOTIDE SEQUENCE [LARGE SCALE GENOMIC DNA]</scope>
    <source>
        <strain evidence="2 4">W12</strain>
    </source>
</reference>
<proteinExistence type="predicted"/>
<gene>
    <name evidence="3" type="ORF">F7P68_0000505</name>
    <name evidence="2" type="ORF">SN16_00500</name>
</gene>
<organism evidence="2 4">
    <name type="scientific">Salinicoccus roseus</name>
    <dbReference type="NCBI Taxonomy" id="45670"/>
    <lineage>
        <taxon>Bacteria</taxon>
        <taxon>Bacillati</taxon>
        <taxon>Bacillota</taxon>
        <taxon>Bacilli</taxon>
        <taxon>Bacillales</taxon>
        <taxon>Staphylococcaceae</taxon>
        <taxon>Salinicoccus</taxon>
    </lineage>
</organism>
<reference evidence="3" key="3">
    <citation type="submission" date="2022-12" db="EMBL/GenBank/DDBJ databases">
        <title>Genome analysis and biological profiling of marine Salinicoccus roseus MOSEL-ME25.</title>
        <authorList>
            <person name="Mirza F.T."/>
            <person name="Xie Y."/>
            <person name="Shinwari Z.K."/>
        </authorList>
    </citation>
    <scope>NUCLEOTIDE SEQUENCE</scope>
    <source>
        <strain evidence="3">MOSEL-ME25</strain>
    </source>
</reference>
<evidence type="ECO:0000313" key="3">
    <source>
        <dbReference type="EMBL" id="MDB0579016.1"/>
    </source>
</evidence>
<dbReference type="OrthoDB" id="2403413at2"/>
<dbReference type="Proteomes" id="UP000031546">
    <property type="component" value="Unassembled WGS sequence"/>
</dbReference>
<sequence length="79" mass="8553">MPFIDTGELFEIGGITIHIGVNAFSILMLMIAIVGVWGLVAAVKNRNLLAVLFSFATVITFGFFAIATIFTYGYPDLAH</sequence>
<keyword evidence="5" id="KW-1185">Reference proteome</keyword>
<evidence type="ECO:0000313" key="2">
    <source>
        <dbReference type="EMBL" id="KIH71883.1"/>
    </source>
</evidence>
<evidence type="ECO:0000313" key="5">
    <source>
        <dbReference type="Proteomes" id="UP000527860"/>
    </source>
</evidence>
<keyword evidence="1" id="KW-0812">Transmembrane</keyword>
<dbReference type="Pfam" id="PF10958">
    <property type="entry name" value="DUF2759"/>
    <property type="match status" value="1"/>
</dbReference>
<dbReference type="GeneID" id="77844019"/>
<reference evidence="3" key="2">
    <citation type="submission" date="2020-04" db="EMBL/GenBank/DDBJ databases">
        <authorList>
            <person name="Tanveer F."/>
            <person name="Xie Y."/>
            <person name="Shinwari Z.K."/>
        </authorList>
    </citation>
    <scope>NUCLEOTIDE SEQUENCE</scope>
    <source>
        <strain evidence="3">MOSEL-ME25</strain>
    </source>
</reference>
<dbReference type="EMBL" id="JABEVU030000001">
    <property type="protein sequence ID" value="MDB0579016.1"/>
    <property type="molecule type" value="Genomic_DNA"/>
</dbReference>
<dbReference type="RefSeq" id="WP_040104659.1">
    <property type="nucleotide sequence ID" value="NZ_JABEVU030000001.1"/>
</dbReference>
<keyword evidence="1" id="KW-0472">Membrane</keyword>
<dbReference type="EMBL" id="JXII01000001">
    <property type="protein sequence ID" value="KIH71883.1"/>
    <property type="molecule type" value="Genomic_DNA"/>
</dbReference>
<dbReference type="InterPro" id="IPR024490">
    <property type="entry name" value="DUF2759"/>
</dbReference>
<accession>A0A0C2DPC6</accession>
<dbReference type="Proteomes" id="UP000527860">
    <property type="component" value="Unassembled WGS sequence"/>
</dbReference>
<dbReference type="AlphaFoldDB" id="A0A0C2DPC6"/>
<evidence type="ECO:0000256" key="1">
    <source>
        <dbReference type="SAM" id="Phobius"/>
    </source>
</evidence>
<name>A0A0C2DPC6_9STAP</name>
<feature type="transmembrane region" description="Helical" evidence="1">
    <location>
        <begin position="12"/>
        <end position="41"/>
    </location>
</feature>